<evidence type="ECO:0000256" key="1">
    <source>
        <dbReference type="ARBA" id="ARBA00008779"/>
    </source>
</evidence>
<accession>A0A1H7KQA7</accession>
<evidence type="ECO:0000313" key="3">
    <source>
        <dbReference type="EMBL" id="SEK88969.1"/>
    </source>
</evidence>
<dbReference type="OrthoDB" id="9803751at2"/>
<dbReference type="InterPro" id="IPR050738">
    <property type="entry name" value="Sulfatase"/>
</dbReference>
<dbReference type="GO" id="GO:0004065">
    <property type="term" value="F:arylsulfatase activity"/>
    <property type="evidence" value="ECO:0007669"/>
    <property type="project" value="TreeGrafter"/>
</dbReference>
<dbReference type="SUPFAM" id="SSF53649">
    <property type="entry name" value="Alkaline phosphatase-like"/>
    <property type="match status" value="1"/>
</dbReference>
<dbReference type="Proteomes" id="UP000199297">
    <property type="component" value="Unassembled WGS sequence"/>
</dbReference>
<name>A0A1H7KQA7_9GAMM</name>
<proteinExistence type="inferred from homology"/>
<dbReference type="Gene3D" id="3.30.1120.10">
    <property type="match status" value="1"/>
</dbReference>
<dbReference type="PANTHER" id="PTHR42693:SF33">
    <property type="entry name" value="ARYLSULFATASE"/>
    <property type="match status" value="1"/>
</dbReference>
<dbReference type="AlphaFoldDB" id="A0A1H7KQA7"/>
<dbReference type="PANTHER" id="PTHR42693">
    <property type="entry name" value="ARYLSULFATASE FAMILY MEMBER"/>
    <property type="match status" value="1"/>
</dbReference>
<sequence length="580" mass="64487">MYHRQGLASPFLTVFVVAIVCLVITPSRAADTRQKMPVERPNILFIVADDMAYTDIGAFGGGDIQTPTLDTLADEGIRFSRFYAGAQCSTTRAMLMTGVDNHRAGLGTTVGAYSQPAANQLGKPGYEGELRSDVITLSTILQNAGYYNVMVGKWHLGASKDNKPSSRGFDQTFAMQQNSDHFDDQLGSFGFGHRDYWRNGEIVEKLPKGFFSSRNFTTEFIKYLDQRDKAKPFFGYLAYTAPHYPLQAPEDIIDKYQGHYDAGYDDLRSKRIKGLQASGLINKEAKHSLFRSDVRAWNTLSDKEKQRSARSMEIYAAMVDDMDQNISRVLAYLKSKNLYHNTLIIFLSDNGAEAASAQRGHAPALLPKARNLDNSLENMGRRGSVVLYSHTWAAAGNGIFREYKFSGAEGGVRVPAVISWPAGGLAPRINHGVTSVLDIMPTVLELARVEHPTQTHANAVYQAPIGKSLVHVLMNDTDSIRSESEYLGFEFWGGRGVVAGDWKLTGLYDQDTETMQAWQLFNLATDPGEQRDLAKEQPVVMKQMLSYWQDYVTNNGVILAEPNVPALRKPQKTFLESTVK</sequence>
<dbReference type="Gene3D" id="3.40.720.10">
    <property type="entry name" value="Alkaline Phosphatase, subunit A"/>
    <property type="match status" value="1"/>
</dbReference>
<feature type="domain" description="Sulfatase N-terminal" evidence="2">
    <location>
        <begin position="41"/>
        <end position="447"/>
    </location>
</feature>
<dbReference type="CDD" id="cd16025">
    <property type="entry name" value="PAS_like"/>
    <property type="match status" value="1"/>
</dbReference>
<keyword evidence="4" id="KW-1185">Reference proteome</keyword>
<organism evidence="3 4">
    <name type="scientific">Colwellia chukchiensis</name>
    <dbReference type="NCBI Taxonomy" id="641665"/>
    <lineage>
        <taxon>Bacteria</taxon>
        <taxon>Pseudomonadati</taxon>
        <taxon>Pseudomonadota</taxon>
        <taxon>Gammaproteobacteria</taxon>
        <taxon>Alteromonadales</taxon>
        <taxon>Colwelliaceae</taxon>
        <taxon>Colwellia</taxon>
    </lineage>
</organism>
<reference evidence="4" key="1">
    <citation type="submission" date="2016-10" db="EMBL/GenBank/DDBJ databases">
        <authorList>
            <person name="Varghese N."/>
            <person name="Submissions S."/>
        </authorList>
    </citation>
    <scope>NUCLEOTIDE SEQUENCE [LARGE SCALE GENOMIC DNA]</scope>
    <source>
        <strain evidence="4">CGMCC 1.9127</strain>
    </source>
</reference>
<dbReference type="Pfam" id="PF00884">
    <property type="entry name" value="Sulfatase"/>
    <property type="match status" value="1"/>
</dbReference>
<dbReference type="EMBL" id="FOBI01000003">
    <property type="protein sequence ID" value="SEK88969.1"/>
    <property type="molecule type" value="Genomic_DNA"/>
</dbReference>
<dbReference type="InterPro" id="IPR017850">
    <property type="entry name" value="Alkaline_phosphatase_core_sf"/>
</dbReference>
<dbReference type="STRING" id="641665.GCA_002104455_02572"/>
<gene>
    <name evidence="3" type="ORF">SAMN05216262_103221</name>
</gene>
<evidence type="ECO:0000259" key="2">
    <source>
        <dbReference type="Pfam" id="PF00884"/>
    </source>
</evidence>
<dbReference type="InterPro" id="IPR000917">
    <property type="entry name" value="Sulfatase_N"/>
</dbReference>
<protein>
    <submittedName>
        <fullName evidence="3">Arylsulfatase</fullName>
    </submittedName>
</protein>
<evidence type="ECO:0000313" key="4">
    <source>
        <dbReference type="Proteomes" id="UP000199297"/>
    </source>
</evidence>
<comment type="similarity">
    <text evidence="1">Belongs to the sulfatase family.</text>
</comment>